<feature type="transmembrane region" description="Helical" evidence="1">
    <location>
        <begin position="110"/>
        <end position="133"/>
    </location>
</feature>
<accession>A0ABW7YTJ9</accession>
<sequence>MTTVKAPPAAGLRSATAVVTLVAIAAAALGIGVRSTFGAHVAVDEPQYLLTALSLAEDLSLDISDELAERRYVPWGGEELPVQTEILADGSQISPHDPLLPIILALPMRLGGWVAAKATMALLAGALAALTLWTAVRRFAVPPKIATAGVAVAAAGAPLAVYGQQIYPELPAALATVAAVAFLGRRPWWFAWAVVALPWLSVKYVPVAAALAAVGLWRTRSRSLPVFFAAMGVVYLVVHRWIWGGWTVYATGDHFQGSGEWGVMGFAPDYAGRALRLTGLMVDQGYGLAAWQPAWLLLVPAAAMALRDRRPELLAPVAAGWLTAVFVAVTMHGFWWPGRQLVVVLPLALILILCWLDRTWKQVAAAALGLAGVVTYAWLAADGLAGRITWVARFQEVASPAYQAVKGVLPDYRRPGFWPLHVAWLAVFVLLFLLNLRKSHA</sequence>
<keyword evidence="1" id="KW-0472">Membrane</keyword>
<dbReference type="EMBL" id="JBITGY010000004">
    <property type="protein sequence ID" value="MFI6499245.1"/>
    <property type="molecule type" value="Genomic_DNA"/>
</dbReference>
<dbReference type="Proteomes" id="UP001612741">
    <property type="component" value="Unassembled WGS sequence"/>
</dbReference>
<reference evidence="2 3" key="1">
    <citation type="submission" date="2024-10" db="EMBL/GenBank/DDBJ databases">
        <title>The Natural Products Discovery Center: Release of the First 8490 Sequenced Strains for Exploring Actinobacteria Biosynthetic Diversity.</title>
        <authorList>
            <person name="Kalkreuter E."/>
            <person name="Kautsar S.A."/>
            <person name="Yang D."/>
            <person name="Bader C.D."/>
            <person name="Teijaro C.N."/>
            <person name="Fluegel L."/>
            <person name="Davis C.M."/>
            <person name="Simpson J.R."/>
            <person name="Lauterbach L."/>
            <person name="Steele A.D."/>
            <person name="Gui C."/>
            <person name="Meng S."/>
            <person name="Li G."/>
            <person name="Viehrig K."/>
            <person name="Ye F."/>
            <person name="Su P."/>
            <person name="Kiefer A.F."/>
            <person name="Nichols A."/>
            <person name="Cepeda A.J."/>
            <person name="Yan W."/>
            <person name="Fan B."/>
            <person name="Jiang Y."/>
            <person name="Adhikari A."/>
            <person name="Zheng C.-J."/>
            <person name="Schuster L."/>
            <person name="Cowan T.M."/>
            <person name="Smanski M.J."/>
            <person name="Chevrette M.G."/>
            <person name="De Carvalho L.P.S."/>
            <person name="Shen B."/>
        </authorList>
    </citation>
    <scope>NUCLEOTIDE SEQUENCE [LARGE SCALE GENOMIC DNA]</scope>
    <source>
        <strain evidence="2 3">NPDC050545</strain>
    </source>
</reference>
<feature type="transmembrane region" description="Helical" evidence="1">
    <location>
        <begin position="416"/>
        <end position="436"/>
    </location>
</feature>
<gene>
    <name evidence="2" type="ORF">ACIBG2_17800</name>
</gene>
<protein>
    <recommendedName>
        <fullName evidence="4">DUF2029 domain-containing protein</fullName>
    </recommendedName>
</protein>
<evidence type="ECO:0000313" key="3">
    <source>
        <dbReference type="Proteomes" id="UP001612741"/>
    </source>
</evidence>
<feature type="transmembrane region" description="Helical" evidence="1">
    <location>
        <begin position="145"/>
        <end position="167"/>
    </location>
</feature>
<feature type="transmembrane region" description="Helical" evidence="1">
    <location>
        <begin position="12"/>
        <end position="33"/>
    </location>
</feature>
<evidence type="ECO:0008006" key="4">
    <source>
        <dbReference type="Google" id="ProtNLM"/>
    </source>
</evidence>
<feature type="transmembrane region" description="Helical" evidence="1">
    <location>
        <begin position="187"/>
        <end position="217"/>
    </location>
</feature>
<feature type="transmembrane region" description="Helical" evidence="1">
    <location>
        <begin position="224"/>
        <end position="243"/>
    </location>
</feature>
<keyword evidence="1" id="KW-0812">Transmembrane</keyword>
<dbReference type="RefSeq" id="WP_397082456.1">
    <property type="nucleotide sequence ID" value="NZ_JBITGY010000004.1"/>
</dbReference>
<keyword evidence="3" id="KW-1185">Reference proteome</keyword>
<evidence type="ECO:0000256" key="1">
    <source>
        <dbReference type="SAM" id="Phobius"/>
    </source>
</evidence>
<name>A0ABW7YTJ9_9ACTN</name>
<organism evidence="2 3">
    <name type="scientific">Nonomuraea typhae</name>
    <dbReference type="NCBI Taxonomy" id="2603600"/>
    <lineage>
        <taxon>Bacteria</taxon>
        <taxon>Bacillati</taxon>
        <taxon>Actinomycetota</taxon>
        <taxon>Actinomycetes</taxon>
        <taxon>Streptosporangiales</taxon>
        <taxon>Streptosporangiaceae</taxon>
        <taxon>Nonomuraea</taxon>
    </lineage>
</organism>
<keyword evidence="1" id="KW-1133">Transmembrane helix</keyword>
<proteinExistence type="predicted"/>
<feature type="transmembrane region" description="Helical" evidence="1">
    <location>
        <begin position="363"/>
        <end position="381"/>
    </location>
</feature>
<feature type="transmembrane region" description="Helical" evidence="1">
    <location>
        <begin position="340"/>
        <end position="356"/>
    </location>
</feature>
<feature type="transmembrane region" description="Helical" evidence="1">
    <location>
        <begin position="313"/>
        <end position="334"/>
    </location>
</feature>
<comment type="caution">
    <text evidence="2">The sequence shown here is derived from an EMBL/GenBank/DDBJ whole genome shotgun (WGS) entry which is preliminary data.</text>
</comment>
<feature type="transmembrane region" description="Helical" evidence="1">
    <location>
        <begin position="285"/>
        <end position="306"/>
    </location>
</feature>
<evidence type="ECO:0000313" key="2">
    <source>
        <dbReference type="EMBL" id="MFI6499245.1"/>
    </source>
</evidence>